<protein>
    <recommendedName>
        <fullName evidence="12">Riboflavin biosynthesis protein RibD</fullName>
    </recommendedName>
    <domain>
        <recommendedName>
            <fullName evidence="12">Diaminohydroxyphosphoribosylaminopyrimidine deaminase</fullName>
            <shortName evidence="12">DRAP deaminase</shortName>
            <ecNumber evidence="12">3.5.4.26</ecNumber>
        </recommendedName>
        <alternativeName>
            <fullName evidence="12">Riboflavin-specific deaminase</fullName>
        </alternativeName>
    </domain>
    <domain>
        <recommendedName>
            <fullName evidence="12">5-amino-6-(5-phosphoribosylamino)uracil reductase</fullName>
            <ecNumber evidence="12">1.1.1.193</ecNumber>
        </recommendedName>
        <alternativeName>
            <fullName evidence="12">HTP reductase</fullName>
        </alternativeName>
    </domain>
</protein>
<keyword evidence="10 12" id="KW-0560">Oxidoreductase</keyword>
<dbReference type="InterPro" id="IPR024072">
    <property type="entry name" value="DHFR-like_dom_sf"/>
</dbReference>
<dbReference type="RefSeq" id="WP_382423210.1">
    <property type="nucleotide sequence ID" value="NZ_JBHSCW010000009.1"/>
</dbReference>
<comment type="cofactor">
    <cofactor evidence="12">
        <name>Zn(2+)</name>
        <dbReference type="ChEBI" id="CHEBI:29105"/>
    </cofactor>
    <text evidence="12">Binds 1 zinc ion.</text>
</comment>
<dbReference type="PROSITE" id="PS51747">
    <property type="entry name" value="CYT_DCMP_DEAMINASES_2"/>
    <property type="match status" value="1"/>
</dbReference>
<keyword evidence="12 14" id="KW-0378">Hydrolase</keyword>
<evidence type="ECO:0000313" key="14">
    <source>
        <dbReference type="EMBL" id="MFC4352831.1"/>
    </source>
</evidence>
<dbReference type="Pfam" id="PF01872">
    <property type="entry name" value="RibD_C"/>
    <property type="match status" value="1"/>
</dbReference>
<organism evidence="14 15">
    <name type="scientific">Fodinicurvata halophila</name>
    <dbReference type="NCBI Taxonomy" id="1419723"/>
    <lineage>
        <taxon>Bacteria</taxon>
        <taxon>Pseudomonadati</taxon>
        <taxon>Pseudomonadota</taxon>
        <taxon>Alphaproteobacteria</taxon>
        <taxon>Rhodospirillales</taxon>
        <taxon>Rhodovibrionaceae</taxon>
        <taxon>Fodinicurvata</taxon>
    </lineage>
</organism>
<evidence type="ECO:0000256" key="3">
    <source>
        <dbReference type="ARBA" id="ARBA00004910"/>
    </source>
</evidence>
<dbReference type="InterPro" id="IPR011549">
    <property type="entry name" value="RibD_C"/>
</dbReference>
<keyword evidence="15" id="KW-1185">Reference proteome</keyword>
<comment type="catalytic activity">
    <reaction evidence="12">
        <text>2,5-diamino-6-hydroxy-4-(5-phosphoribosylamino)-pyrimidine + H2O + H(+) = 5-amino-6-(5-phospho-D-ribosylamino)uracil + NH4(+)</text>
        <dbReference type="Rhea" id="RHEA:21868"/>
        <dbReference type="ChEBI" id="CHEBI:15377"/>
        <dbReference type="ChEBI" id="CHEBI:15378"/>
        <dbReference type="ChEBI" id="CHEBI:28938"/>
        <dbReference type="ChEBI" id="CHEBI:58453"/>
        <dbReference type="ChEBI" id="CHEBI:58614"/>
        <dbReference type="EC" id="3.5.4.26"/>
    </reaction>
</comment>
<evidence type="ECO:0000256" key="5">
    <source>
        <dbReference type="ARBA" id="ARBA00007417"/>
    </source>
</evidence>
<dbReference type="Gene3D" id="3.40.140.10">
    <property type="entry name" value="Cytidine Deaminase, domain 2"/>
    <property type="match status" value="1"/>
</dbReference>
<keyword evidence="6 12" id="KW-0686">Riboflavin biosynthesis</keyword>
<keyword evidence="9 12" id="KW-0521">NADP</keyword>
<dbReference type="InterPro" id="IPR016193">
    <property type="entry name" value="Cytidine_deaminase-like"/>
</dbReference>
<comment type="similarity">
    <text evidence="5 12">In the C-terminal section; belongs to the HTP reductase family.</text>
</comment>
<keyword evidence="7 12" id="KW-0479">Metal-binding</keyword>
<evidence type="ECO:0000256" key="1">
    <source>
        <dbReference type="ARBA" id="ARBA00002151"/>
    </source>
</evidence>
<comment type="pathway">
    <text evidence="2 12">Cofactor biosynthesis; riboflavin biosynthesis; 5-amino-6-(D-ribitylamino)uracil from GTP: step 2/4.</text>
</comment>
<evidence type="ECO:0000256" key="2">
    <source>
        <dbReference type="ARBA" id="ARBA00004882"/>
    </source>
</evidence>
<dbReference type="SUPFAM" id="SSF53927">
    <property type="entry name" value="Cytidine deaminase-like"/>
    <property type="match status" value="1"/>
</dbReference>
<dbReference type="Proteomes" id="UP001595799">
    <property type="component" value="Unassembled WGS sequence"/>
</dbReference>
<dbReference type="EC" id="3.5.4.26" evidence="12"/>
<comment type="caution">
    <text evidence="14">The sequence shown here is derived from an EMBL/GenBank/DDBJ whole genome shotgun (WGS) entry which is preliminary data.</text>
</comment>
<dbReference type="NCBIfam" id="TIGR00326">
    <property type="entry name" value="eubact_ribD"/>
    <property type="match status" value="1"/>
</dbReference>
<dbReference type="EC" id="1.1.1.193" evidence="12"/>
<dbReference type="Gene3D" id="3.40.430.10">
    <property type="entry name" value="Dihydrofolate Reductase, subunit A"/>
    <property type="match status" value="1"/>
</dbReference>
<proteinExistence type="inferred from homology"/>
<evidence type="ECO:0000256" key="4">
    <source>
        <dbReference type="ARBA" id="ARBA00005259"/>
    </source>
</evidence>
<evidence type="ECO:0000259" key="13">
    <source>
        <dbReference type="PROSITE" id="PS51747"/>
    </source>
</evidence>
<evidence type="ECO:0000256" key="11">
    <source>
        <dbReference type="ARBA" id="ARBA00023268"/>
    </source>
</evidence>
<dbReference type="InterPro" id="IPR002734">
    <property type="entry name" value="RibDG_C"/>
</dbReference>
<dbReference type="InterPro" id="IPR004794">
    <property type="entry name" value="Eubact_RibD"/>
</dbReference>
<dbReference type="GO" id="GO:0008835">
    <property type="term" value="F:diaminohydroxyphosphoribosylaminopyrimidine deaminase activity"/>
    <property type="evidence" value="ECO:0007669"/>
    <property type="project" value="UniProtKB-EC"/>
</dbReference>
<dbReference type="PANTHER" id="PTHR38011:SF7">
    <property type="entry name" value="2,5-DIAMINO-6-RIBOSYLAMINO-4(3H)-PYRIMIDINONE 5'-PHOSPHATE REDUCTASE"/>
    <property type="match status" value="1"/>
</dbReference>
<keyword evidence="11" id="KW-0511">Multifunctional enzyme</keyword>
<dbReference type="EMBL" id="JBHSCW010000009">
    <property type="protein sequence ID" value="MFC4352831.1"/>
    <property type="molecule type" value="Genomic_DNA"/>
</dbReference>
<evidence type="ECO:0000256" key="9">
    <source>
        <dbReference type="ARBA" id="ARBA00022857"/>
    </source>
</evidence>
<gene>
    <name evidence="14" type="primary">ribD</name>
    <name evidence="14" type="ORF">ACFOW6_14865</name>
</gene>
<dbReference type="PROSITE" id="PS00903">
    <property type="entry name" value="CYT_DCMP_DEAMINASES_1"/>
    <property type="match status" value="1"/>
</dbReference>
<dbReference type="SUPFAM" id="SSF53597">
    <property type="entry name" value="Dihydrofolate reductase-like"/>
    <property type="match status" value="1"/>
</dbReference>
<name>A0ABV8UQG8_9PROT</name>
<reference evidence="15" key="1">
    <citation type="journal article" date="2019" name="Int. J. Syst. Evol. Microbiol.">
        <title>The Global Catalogue of Microorganisms (GCM) 10K type strain sequencing project: providing services to taxonomists for standard genome sequencing and annotation.</title>
        <authorList>
            <consortium name="The Broad Institute Genomics Platform"/>
            <consortium name="The Broad Institute Genome Sequencing Center for Infectious Disease"/>
            <person name="Wu L."/>
            <person name="Ma J."/>
        </authorList>
    </citation>
    <scope>NUCLEOTIDE SEQUENCE [LARGE SCALE GENOMIC DNA]</scope>
    <source>
        <strain evidence="15">CECT 8472</strain>
    </source>
</reference>
<dbReference type="InterPro" id="IPR002125">
    <property type="entry name" value="CMP_dCMP_dom"/>
</dbReference>
<dbReference type="PANTHER" id="PTHR38011">
    <property type="entry name" value="DIHYDROFOLATE REDUCTASE FAMILY PROTEIN (AFU_ORTHOLOGUE AFUA_8G06820)"/>
    <property type="match status" value="1"/>
</dbReference>
<comment type="pathway">
    <text evidence="3 12">Cofactor biosynthesis; riboflavin biosynthesis; 5-amino-6-(D-ribitylamino)uracil from GTP: step 3/4.</text>
</comment>
<sequence>MAKASSEDRLWMASALALARRGLGRVAPNPTVGCIIVAEGRAVGRGWTQPGGRPHAETEALHRAGEAARGATAYISLEPCSHHGKTPPCTDALTAAGVARCVISCEDPDPRVSGRGIAALRAAGIEVEIGLFAEEAQELNRGFFLNKLASRPLLTLKLATSLDGRIALASGESKWITGEAARARAHLLRAGHDAILVGAGTALADDPRLDARLPGLEDRSPLRVVLDRRLRLPHGHDLVSRARDRATLLFTAPGHSDEELAPYRDGGVEVVEAASTTDESDFPETVLQHLAQRGLTRVLLEGGAQTATAFLQAGLVDRLEWFRAPMVIGADGLSGMAALHLESLLQAPIFQREDLEQLGADLLERYRREAA</sequence>
<dbReference type="CDD" id="cd01284">
    <property type="entry name" value="Riboflavin_deaminase-reductase"/>
    <property type="match status" value="1"/>
</dbReference>
<accession>A0ABV8UQG8</accession>
<dbReference type="Pfam" id="PF00383">
    <property type="entry name" value="dCMP_cyt_deam_1"/>
    <property type="match status" value="1"/>
</dbReference>
<dbReference type="InterPro" id="IPR016192">
    <property type="entry name" value="APOBEC/CMP_deaminase_Zn-bd"/>
</dbReference>
<dbReference type="GO" id="GO:0008703">
    <property type="term" value="F:5-amino-6-(5-phosphoribosylamino)uracil reductase activity"/>
    <property type="evidence" value="ECO:0007669"/>
    <property type="project" value="UniProtKB-EC"/>
</dbReference>
<evidence type="ECO:0000256" key="7">
    <source>
        <dbReference type="ARBA" id="ARBA00022723"/>
    </source>
</evidence>
<dbReference type="NCBIfam" id="TIGR00227">
    <property type="entry name" value="ribD_Cterm"/>
    <property type="match status" value="1"/>
</dbReference>
<feature type="domain" description="CMP/dCMP-type deaminase" evidence="13">
    <location>
        <begin position="6"/>
        <end position="128"/>
    </location>
</feature>
<comment type="function">
    <text evidence="1 12">Converts 2,5-diamino-6-(ribosylamino)-4(3h)-pyrimidinone 5'-phosphate into 5-amino-6-(ribosylamino)-2,4(1h,3h)-pyrimidinedione 5'-phosphate.</text>
</comment>
<evidence type="ECO:0000256" key="8">
    <source>
        <dbReference type="ARBA" id="ARBA00022833"/>
    </source>
</evidence>
<evidence type="ECO:0000256" key="12">
    <source>
        <dbReference type="PIRNR" id="PIRNR006769"/>
    </source>
</evidence>
<evidence type="ECO:0000256" key="6">
    <source>
        <dbReference type="ARBA" id="ARBA00022619"/>
    </source>
</evidence>
<dbReference type="InterPro" id="IPR050765">
    <property type="entry name" value="Riboflavin_Biosynth_HTPR"/>
</dbReference>
<comment type="similarity">
    <text evidence="4 12">In the N-terminal section; belongs to the cytidine and deoxycytidylate deaminase family.</text>
</comment>
<evidence type="ECO:0000313" key="15">
    <source>
        <dbReference type="Proteomes" id="UP001595799"/>
    </source>
</evidence>
<dbReference type="PIRSF" id="PIRSF006769">
    <property type="entry name" value="RibD"/>
    <property type="match status" value="1"/>
</dbReference>
<evidence type="ECO:0000256" key="10">
    <source>
        <dbReference type="ARBA" id="ARBA00023002"/>
    </source>
</evidence>
<comment type="catalytic activity">
    <reaction evidence="12">
        <text>5-amino-6-(5-phospho-D-ribitylamino)uracil + NADP(+) = 5-amino-6-(5-phospho-D-ribosylamino)uracil + NADPH + H(+)</text>
        <dbReference type="Rhea" id="RHEA:17845"/>
        <dbReference type="ChEBI" id="CHEBI:15378"/>
        <dbReference type="ChEBI" id="CHEBI:57783"/>
        <dbReference type="ChEBI" id="CHEBI:58349"/>
        <dbReference type="ChEBI" id="CHEBI:58421"/>
        <dbReference type="ChEBI" id="CHEBI:58453"/>
        <dbReference type="EC" id="1.1.1.193"/>
    </reaction>
</comment>
<keyword evidence="8 12" id="KW-0862">Zinc</keyword>